<feature type="region of interest" description="Disordered" evidence="2">
    <location>
        <begin position="261"/>
        <end position="282"/>
    </location>
</feature>
<evidence type="ECO:0000313" key="4">
    <source>
        <dbReference type="EMBL" id="KAK8839324.1"/>
    </source>
</evidence>
<evidence type="ECO:0000256" key="2">
    <source>
        <dbReference type="SAM" id="MobiDB-lite"/>
    </source>
</evidence>
<gene>
    <name evidence="4" type="ORF">M9Y10_032259</name>
</gene>
<dbReference type="Proteomes" id="UP001470230">
    <property type="component" value="Unassembled WGS sequence"/>
</dbReference>
<dbReference type="EMBL" id="JAPFFF010000052">
    <property type="protein sequence ID" value="KAK8839324.1"/>
    <property type="molecule type" value="Genomic_DNA"/>
</dbReference>
<feature type="region of interest" description="Disordered" evidence="2">
    <location>
        <begin position="28"/>
        <end position="61"/>
    </location>
</feature>
<organism evidence="4 5">
    <name type="scientific">Tritrichomonas musculus</name>
    <dbReference type="NCBI Taxonomy" id="1915356"/>
    <lineage>
        <taxon>Eukaryota</taxon>
        <taxon>Metamonada</taxon>
        <taxon>Parabasalia</taxon>
        <taxon>Tritrichomonadida</taxon>
        <taxon>Tritrichomonadidae</taxon>
        <taxon>Tritrichomonas</taxon>
    </lineage>
</organism>
<reference evidence="4 5" key="1">
    <citation type="submission" date="2024-04" db="EMBL/GenBank/DDBJ databases">
        <title>Tritrichomonas musculus Genome.</title>
        <authorList>
            <person name="Alves-Ferreira E."/>
            <person name="Grigg M."/>
            <person name="Lorenzi H."/>
            <person name="Galac M."/>
        </authorList>
    </citation>
    <scope>NUCLEOTIDE SEQUENCE [LARGE SCALE GENOMIC DNA]</scope>
    <source>
        <strain evidence="4 5">EAF2021</strain>
    </source>
</reference>
<dbReference type="Pfam" id="PF04548">
    <property type="entry name" value="AIG1"/>
    <property type="match status" value="1"/>
</dbReference>
<feature type="domain" description="AIG1-type G" evidence="3">
    <location>
        <begin position="87"/>
        <end position="234"/>
    </location>
</feature>
<name>A0ABR2GZF9_9EUKA</name>
<dbReference type="Gene3D" id="3.40.50.300">
    <property type="entry name" value="P-loop containing nucleotide triphosphate hydrolases"/>
    <property type="match status" value="1"/>
</dbReference>
<keyword evidence="1" id="KW-0547">Nucleotide-binding</keyword>
<evidence type="ECO:0000256" key="1">
    <source>
        <dbReference type="ARBA" id="ARBA00022741"/>
    </source>
</evidence>
<proteinExistence type="predicted"/>
<accession>A0ABR2GZF9</accession>
<protein>
    <submittedName>
        <fullName evidence="4">GTPase, IMAP member 8</fullName>
    </submittedName>
</protein>
<evidence type="ECO:0000259" key="3">
    <source>
        <dbReference type="Pfam" id="PF04548"/>
    </source>
</evidence>
<evidence type="ECO:0000313" key="5">
    <source>
        <dbReference type="Proteomes" id="UP001470230"/>
    </source>
</evidence>
<comment type="caution">
    <text evidence="4">The sequence shown here is derived from an EMBL/GenBank/DDBJ whole genome shotgun (WGS) entry which is preliminary data.</text>
</comment>
<keyword evidence="5" id="KW-1185">Reference proteome</keyword>
<dbReference type="InterPro" id="IPR006703">
    <property type="entry name" value="G_AIG1"/>
</dbReference>
<sequence length="742" mass="87596">MASRNIKDAFAFFNNLVSQNASKEVIDPLGQRKEKQQQIEKNKEIKEGKIKNEKEQKLKKEDKDEIEYIKNEERKSEEEKAPLRTIRFVIFGSIGVGKSTFGNALLFENAFRSNDTFESCTKAPISHSHIVNGVKIIVTDTVGFNDPEYEDEQSLKDLVQYFQNDFQGPINYFLLLQKFNDRFSTDMVKNINMLLTSFVGPIPTQNIKIVLTHAKGTEKKQQEKISELKNQILKIFNDFPLNIKEQVKKIPILVVNNHPKPEKRTPLPSEINPFKLNHPPAIDPRRFSPEGYSLTEKIIVEEGFIDKKIGDGIQIFATLVHRKRTEFTSFDKNTITYSQWENIDGQEPRSLCIQKAEYGQDYEDKKEIIEKKDNQTIKSTIHYSFKNKRIERIKFNKKEKQGEKEENSEVFYELTETLYVDKREIKFTRSKIDNDITIIYSEWYPDPKSEIKYEIQEITRPFEIIKESGNSKTKIFGEETQKLKIEYKRGPSGEWEKRQTSIEQDWHATKTNQNVTTREIRNKVSDKNEYKLNPEQHILIHETWQEERTVTFYDNGKKTKTQWIKIPGTERTTTTIKETKYRLQEIESPNSSYKYYTKMETAYEALEHVQKTTDFEKYREKQEITYIDGIMTNKTQWNKVFNSEEKYTRIEIYEIKGTKDQNYIRMHNHGRDSCGTHYHYFGVNHYTPFFGTEERFISRIYKKGSILPIEEKIGKWKNLILIDDPGNWQCIEDGISSKVKKF</sequence>
<dbReference type="InterPro" id="IPR027417">
    <property type="entry name" value="P-loop_NTPase"/>
</dbReference>
<dbReference type="SUPFAM" id="SSF52540">
    <property type="entry name" value="P-loop containing nucleoside triphosphate hydrolases"/>
    <property type="match status" value="1"/>
</dbReference>